<comment type="catalytic activity">
    <reaction evidence="1 8">
        <text>(2R)-2-phosphoglycerate = (2R)-3-phosphoglycerate</text>
        <dbReference type="Rhea" id="RHEA:15901"/>
        <dbReference type="ChEBI" id="CHEBI:58272"/>
        <dbReference type="ChEBI" id="CHEBI:58289"/>
        <dbReference type="EC" id="5.4.2.11"/>
    </reaction>
</comment>
<reference evidence="9" key="3">
    <citation type="submission" date="2015-02" db="UniProtKB">
        <authorList>
            <consortium name="EnsemblProtists"/>
        </authorList>
    </citation>
    <scope>IDENTIFICATION</scope>
    <source>
        <strain evidence="9">DAOM BR144</strain>
    </source>
</reference>
<dbReference type="CDD" id="cd07067">
    <property type="entry name" value="HP_PGM_like"/>
    <property type="match status" value="1"/>
</dbReference>
<proteinExistence type="inferred from homology"/>
<dbReference type="InterPro" id="IPR005952">
    <property type="entry name" value="Phosphogly_mut1"/>
</dbReference>
<evidence type="ECO:0000256" key="5">
    <source>
        <dbReference type="PIRSR" id="PIRSR613078-1"/>
    </source>
</evidence>
<name>K3WLY9_GLOUD</name>
<dbReference type="HAMAP" id="MF_01039">
    <property type="entry name" value="PGAM_GpmA"/>
    <property type="match status" value="1"/>
</dbReference>
<dbReference type="InterPro" id="IPR013078">
    <property type="entry name" value="His_Pase_superF_clade-1"/>
</dbReference>
<dbReference type="AlphaFoldDB" id="K3WLY9"/>
<feature type="binding site" evidence="6">
    <location>
        <begin position="40"/>
        <end position="47"/>
    </location>
    <ligand>
        <name>substrate</name>
    </ligand>
</feature>
<dbReference type="FunFam" id="3.40.50.1240:FF:000003">
    <property type="entry name" value="2,3-bisphosphoglycerate-dependent phosphoglycerate mutase"/>
    <property type="match status" value="1"/>
</dbReference>
<reference evidence="10" key="2">
    <citation type="submission" date="2010-04" db="EMBL/GenBank/DDBJ databases">
        <authorList>
            <person name="Buell R."/>
            <person name="Hamilton J."/>
            <person name="Hostetler J."/>
        </authorList>
    </citation>
    <scope>NUCLEOTIDE SEQUENCE [LARGE SCALE GENOMIC DNA]</scope>
    <source>
        <strain evidence="10">DAOM:BR144</strain>
    </source>
</reference>
<feature type="active site" description="Tele-phosphohistidine intermediate" evidence="5">
    <location>
        <position position="41"/>
    </location>
</feature>
<dbReference type="SMART" id="SM00855">
    <property type="entry name" value="PGAM"/>
    <property type="match status" value="1"/>
</dbReference>
<feature type="binding site" evidence="6">
    <location>
        <begin position="146"/>
        <end position="147"/>
    </location>
    <ligand>
        <name>substrate</name>
    </ligand>
</feature>
<evidence type="ECO:0000256" key="7">
    <source>
        <dbReference type="PIRSR" id="PIRSR613078-3"/>
    </source>
</evidence>
<keyword evidence="10" id="KW-1185">Reference proteome</keyword>
<organism evidence="9 10">
    <name type="scientific">Globisporangium ultimum (strain ATCC 200006 / CBS 805.95 / DAOM BR144)</name>
    <name type="common">Pythium ultimum</name>
    <dbReference type="NCBI Taxonomy" id="431595"/>
    <lineage>
        <taxon>Eukaryota</taxon>
        <taxon>Sar</taxon>
        <taxon>Stramenopiles</taxon>
        <taxon>Oomycota</taxon>
        <taxon>Peronosporomycetes</taxon>
        <taxon>Pythiales</taxon>
        <taxon>Pythiaceae</taxon>
        <taxon>Globisporangium</taxon>
    </lineage>
</organism>
<dbReference type="GO" id="GO:0004619">
    <property type="term" value="F:phosphoglycerate mutase activity"/>
    <property type="evidence" value="ECO:0007669"/>
    <property type="project" value="UniProtKB-EC"/>
</dbReference>
<dbReference type="OMA" id="MLPYWYD"/>
<evidence type="ECO:0000256" key="4">
    <source>
        <dbReference type="ARBA" id="ARBA00023235"/>
    </source>
</evidence>
<dbReference type="STRING" id="431595.K3WLY9"/>
<dbReference type="InterPro" id="IPR001345">
    <property type="entry name" value="PG/BPGM_mutase_AS"/>
</dbReference>
<evidence type="ECO:0000256" key="2">
    <source>
        <dbReference type="ARBA" id="ARBA00006717"/>
    </source>
</evidence>
<dbReference type="EnsemblProtists" id="PYU1_T005981">
    <property type="protein sequence ID" value="PYU1_T005981"/>
    <property type="gene ID" value="PYU1_G005969"/>
</dbReference>
<dbReference type="eggNOG" id="KOG0235">
    <property type="taxonomic scope" value="Eukaryota"/>
</dbReference>
<dbReference type="NCBIfam" id="TIGR01258">
    <property type="entry name" value="pgm_1"/>
    <property type="match status" value="1"/>
</dbReference>
<feature type="active site" description="Proton donor/acceptor" evidence="5">
    <location>
        <position position="119"/>
    </location>
</feature>
<comment type="similarity">
    <text evidence="2 8">Belongs to the phosphoglycerate mutase family. BPG-dependent PGAM subfamily.</text>
</comment>
<dbReference type="Pfam" id="PF00300">
    <property type="entry name" value="His_Phos_1"/>
    <property type="match status" value="1"/>
</dbReference>
<evidence type="ECO:0000256" key="3">
    <source>
        <dbReference type="ARBA" id="ARBA00023152"/>
    </source>
</evidence>
<feature type="binding site" evidence="6">
    <location>
        <begin position="215"/>
        <end position="216"/>
    </location>
    <ligand>
        <name>substrate</name>
    </ligand>
</feature>
<evidence type="ECO:0000256" key="6">
    <source>
        <dbReference type="PIRSR" id="PIRSR613078-2"/>
    </source>
</evidence>
<feature type="binding site" evidence="6">
    <location>
        <begin position="53"/>
        <end position="54"/>
    </location>
    <ligand>
        <name>substrate</name>
    </ligand>
</feature>
<reference evidence="10" key="1">
    <citation type="journal article" date="2010" name="Genome Biol.">
        <title>Genome sequence of the necrotrophic plant pathogen Pythium ultimum reveals original pathogenicity mechanisms and effector repertoire.</title>
        <authorList>
            <person name="Levesque C.A."/>
            <person name="Brouwer H."/>
            <person name="Cano L."/>
            <person name="Hamilton J.P."/>
            <person name="Holt C."/>
            <person name="Huitema E."/>
            <person name="Raffaele S."/>
            <person name="Robideau G.P."/>
            <person name="Thines M."/>
            <person name="Win J."/>
            <person name="Zerillo M.M."/>
            <person name="Beakes G.W."/>
            <person name="Boore J.L."/>
            <person name="Busam D."/>
            <person name="Dumas B."/>
            <person name="Ferriera S."/>
            <person name="Fuerstenberg S.I."/>
            <person name="Gachon C.M."/>
            <person name="Gaulin E."/>
            <person name="Govers F."/>
            <person name="Grenville-Briggs L."/>
            <person name="Horner N."/>
            <person name="Hostetler J."/>
            <person name="Jiang R.H."/>
            <person name="Johnson J."/>
            <person name="Krajaejun T."/>
            <person name="Lin H."/>
            <person name="Meijer H.J."/>
            <person name="Moore B."/>
            <person name="Morris P."/>
            <person name="Phuntmart V."/>
            <person name="Puiu D."/>
            <person name="Shetty J."/>
            <person name="Stajich J.E."/>
            <person name="Tripathy S."/>
            <person name="Wawra S."/>
            <person name="van West P."/>
            <person name="Whitty B.R."/>
            <person name="Coutinho P.M."/>
            <person name="Henrissat B."/>
            <person name="Martin F."/>
            <person name="Thomas P.D."/>
            <person name="Tyler B.M."/>
            <person name="De Vries R.P."/>
            <person name="Kamoun S."/>
            <person name="Yandell M."/>
            <person name="Tisserat N."/>
            <person name="Buell C.R."/>
        </authorList>
    </citation>
    <scope>NUCLEOTIDE SEQUENCE</scope>
    <source>
        <strain evidence="10">DAOM:BR144</strain>
    </source>
</reference>
<dbReference type="PANTHER" id="PTHR11931">
    <property type="entry name" value="PHOSPHOGLYCERATE MUTASE"/>
    <property type="match status" value="1"/>
</dbReference>
<evidence type="ECO:0000313" key="10">
    <source>
        <dbReference type="Proteomes" id="UP000019132"/>
    </source>
</evidence>
<feature type="binding site" evidence="6">
    <location>
        <position position="130"/>
    </location>
    <ligand>
        <name>substrate</name>
    </ligand>
</feature>
<dbReference type="SUPFAM" id="SSF53254">
    <property type="entry name" value="Phosphoglycerate mutase-like"/>
    <property type="match status" value="1"/>
</dbReference>
<feature type="binding site" evidence="6">
    <location>
        <begin position="119"/>
        <end position="122"/>
    </location>
    <ligand>
        <name>substrate</name>
    </ligand>
</feature>
<feature type="binding site" evidence="6">
    <location>
        <position position="92"/>
    </location>
    <ligand>
        <name>substrate</name>
    </ligand>
</feature>
<dbReference type="Proteomes" id="UP000019132">
    <property type="component" value="Unassembled WGS sequence"/>
</dbReference>
<keyword evidence="3 8" id="KW-0324">Glycolysis</keyword>
<dbReference type="NCBIfam" id="NF010713">
    <property type="entry name" value="PRK14115.1"/>
    <property type="match status" value="1"/>
</dbReference>
<dbReference type="InParanoid" id="K3WLY9"/>
<dbReference type="GO" id="GO:0006096">
    <property type="term" value="P:glycolytic process"/>
    <property type="evidence" value="ECO:0007669"/>
    <property type="project" value="UniProtKB-KW"/>
</dbReference>
<dbReference type="VEuPathDB" id="FungiDB:PYU1_G005969"/>
<sequence>MVLAFRRSMGLCMRTAANRPIAMLHQQKAMKHTHTLVLIRHGESEWNKQNRFTGWYDVQLSEKGNKEAAAAGVLLKQEGYTFDVAYTSYLKRAIRTLWHVLEQTDLFWIPVNKTWRLNERHYGALTGLDKKETVDKHGADQVKVWRRSYNIPPPSLDTSSEYYPGNDVRYQGLPKEDLPLAESLELTSARVLPEWDANIVPTIKSGKKVLIAAHGNSLRALVKHLDNISEDEITELNIPTGIPLVYHLDENLKPIAHKDSFAPLSGFYLGNQDEIRARILGVKNQTK</sequence>
<protein>
    <recommendedName>
        <fullName evidence="8">Phosphoglycerate mutase</fullName>
        <ecNumber evidence="8">5.4.2.11</ecNumber>
    </recommendedName>
</protein>
<dbReference type="Gene3D" id="3.40.50.1240">
    <property type="entry name" value="Phosphoglycerate mutase-like"/>
    <property type="match status" value="1"/>
</dbReference>
<dbReference type="InterPro" id="IPR029033">
    <property type="entry name" value="His_PPase_superfam"/>
</dbReference>
<dbReference type="PROSITE" id="PS00175">
    <property type="entry name" value="PG_MUTASE"/>
    <property type="match status" value="1"/>
</dbReference>
<evidence type="ECO:0000256" key="8">
    <source>
        <dbReference type="RuleBase" id="RU004511"/>
    </source>
</evidence>
<evidence type="ECO:0000313" key="9">
    <source>
        <dbReference type="EnsemblProtists" id="PYU1_T005981"/>
    </source>
</evidence>
<keyword evidence="4 8" id="KW-0413">Isomerase</keyword>
<accession>K3WLY9</accession>
<dbReference type="EC" id="5.4.2.11" evidence="8"/>
<dbReference type="HOGENOM" id="CLU_033323_1_1_1"/>
<dbReference type="EMBL" id="GL376625">
    <property type="status" value="NOT_ANNOTATED_CDS"/>
    <property type="molecule type" value="Genomic_DNA"/>
</dbReference>
<feature type="site" description="Transition state stabilizer" evidence="7">
    <location>
        <position position="214"/>
    </location>
</feature>
<dbReference type="FunCoup" id="K3WLY9">
    <property type="interactions" value="69"/>
</dbReference>
<evidence type="ECO:0000256" key="1">
    <source>
        <dbReference type="ARBA" id="ARBA00000380"/>
    </source>
</evidence>